<proteinExistence type="predicted"/>
<keyword evidence="2" id="KW-1185">Reference proteome</keyword>
<reference evidence="1 2" key="1">
    <citation type="submission" date="2012-05" db="EMBL/GenBank/DDBJ databases">
        <title>Finished chromosome of genome of Chamaesiphon sp. PCC 6605.</title>
        <authorList>
            <consortium name="US DOE Joint Genome Institute"/>
            <person name="Gugger M."/>
            <person name="Coursin T."/>
            <person name="Rippka R."/>
            <person name="Tandeau De Marsac N."/>
            <person name="Huntemann M."/>
            <person name="Wei C.-L."/>
            <person name="Han J."/>
            <person name="Detter J.C."/>
            <person name="Han C."/>
            <person name="Tapia R."/>
            <person name="Chen A."/>
            <person name="Kyrpides N."/>
            <person name="Mavromatis K."/>
            <person name="Markowitz V."/>
            <person name="Szeto E."/>
            <person name="Ivanova N."/>
            <person name="Pagani I."/>
            <person name="Pati A."/>
            <person name="Goodwin L."/>
            <person name="Nordberg H.P."/>
            <person name="Cantor M.N."/>
            <person name="Hua S.X."/>
            <person name="Woyke T."/>
            <person name="Kerfeld C.A."/>
        </authorList>
    </citation>
    <scope>NUCLEOTIDE SEQUENCE [LARGE SCALE GENOMIC DNA]</scope>
    <source>
        <strain evidence="2">ATCC 27169 / PCC 6605</strain>
    </source>
</reference>
<dbReference type="HOGENOM" id="CLU_2567600_0_0_3"/>
<sequence>MILGLFMPPSTRLRTKYDFSFPWIIYYILYDVGDIIMMRKCMLGIKERAENHIRNPILENSRSSKIFNRYQNNYNESVNHE</sequence>
<accession>K9UC23</accession>
<organism evidence="1 2">
    <name type="scientific">Chamaesiphon minutus (strain ATCC 27169 / PCC 6605)</name>
    <dbReference type="NCBI Taxonomy" id="1173020"/>
    <lineage>
        <taxon>Bacteria</taxon>
        <taxon>Bacillati</taxon>
        <taxon>Cyanobacteriota</taxon>
        <taxon>Cyanophyceae</taxon>
        <taxon>Gomontiellales</taxon>
        <taxon>Chamaesiphonaceae</taxon>
        <taxon>Chamaesiphon</taxon>
    </lineage>
</organism>
<dbReference type="EMBL" id="CP003600">
    <property type="protein sequence ID" value="AFY92365.1"/>
    <property type="molecule type" value="Genomic_DNA"/>
</dbReference>
<dbReference type="KEGG" id="cmp:Cha6605_1142"/>
<protein>
    <submittedName>
        <fullName evidence="1">Uncharacterized protein</fullName>
    </submittedName>
</protein>
<evidence type="ECO:0000313" key="2">
    <source>
        <dbReference type="Proteomes" id="UP000010366"/>
    </source>
</evidence>
<evidence type="ECO:0000313" key="1">
    <source>
        <dbReference type="EMBL" id="AFY92365.1"/>
    </source>
</evidence>
<gene>
    <name evidence="1" type="ORF">Cha6605_1142</name>
</gene>
<dbReference type="AlphaFoldDB" id="K9UC23"/>
<dbReference type="Proteomes" id="UP000010366">
    <property type="component" value="Chromosome"/>
</dbReference>
<name>K9UC23_CHAP6</name>
<dbReference type="STRING" id="1173020.Cha6605_1142"/>